<reference evidence="1 2" key="1">
    <citation type="submission" date="2018-07" db="EMBL/GenBank/DDBJ databases">
        <title>Marsedoiliclastica nanhaica gen. nov. sp. nov., a novel marine hydrocarbonoclastic bacterium isolated from an in-situ enriched hydrocarbon-degrading consortium in deep-sea sediment.</title>
        <authorList>
            <person name="Dong C."/>
            <person name="Ma T."/>
            <person name="Liu R."/>
            <person name="Shao Z."/>
        </authorList>
    </citation>
    <scope>NUCLEOTIDE SEQUENCE [LARGE SCALE GENOMIC DNA]</scope>
    <source>
        <strain evidence="2">soil36-7</strain>
    </source>
</reference>
<gene>
    <name evidence="1" type="ORF">soil367_15515</name>
</gene>
<evidence type="ECO:0000313" key="2">
    <source>
        <dbReference type="Proteomes" id="UP000298049"/>
    </source>
</evidence>
<organism evidence="1 2">
    <name type="scientific">Hydrocarboniclastica marina</name>
    <dbReference type="NCBI Taxonomy" id="2259620"/>
    <lineage>
        <taxon>Bacteria</taxon>
        <taxon>Pseudomonadati</taxon>
        <taxon>Pseudomonadota</taxon>
        <taxon>Gammaproteobacteria</taxon>
        <taxon>Alteromonadales</taxon>
        <taxon>Alteromonadaceae</taxon>
        <taxon>Hydrocarboniclastica</taxon>
    </lineage>
</organism>
<dbReference type="Proteomes" id="UP000298049">
    <property type="component" value="Chromosome"/>
</dbReference>
<dbReference type="EMBL" id="CP031093">
    <property type="protein sequence ID" value="QCF27223.1"/>
    <property type="molecule type" value="Genomic_DNA"/>
</dbReference>
<keyword evidence="2" id="KW-1185">Reference proteome</keyword>
<sequence length="68" mass="7319">MTRGVGGESPANLQKYLNGVDYPASRQALAKRAKDNDAPDEVVEAIENLPSDEFGGPQDVMKAYGQTH</sequence>
<dbReference type="AlphaFoldDB" id="A0A4P7XK93"/>
<protein>
    <submittedName>
        <fullName evidence="1">DUF2795 domain-containing protein</fullName>
    </submittedName>
</protein>
<dbReference type="KEGG" id="hmi:soil367_15515"/>
<evidence type="ECO:0000313" key="1">
    <source>
        <dbReference type="EMBL" id="QCF27223.1"/>
    </source>
</evidence>
<proteinExistence type="predicted"/>
<dbReference type="OrthoDB" id="3078349at2"/>
<accession>A0A4P7XK93</accession>
<dbReference type="RefSeq" id="WP_136549934.1">
    <property type="nucleotide sequence ID" value="NZ_CP031093.1"/>
</dbReference>
<dbReference type="Pfam" id="PF11387">
    <property type="entry name" value="DUF2795"/>
    <property type="match status" value="1"/>
</dbReference>
<dbReference type="InterPro" id="IPR021527">
    <property type="entry name" value="DUF2795"/>
</dbReference>
<name>A0A4P7XK93_9ALTE</name>